<feature type="region of interest" description="Disordered" evidence="2">
    <location>
        <begin position="2413"/>
        <end position="2434"/>
    </location>
</feature>
<accession>A0ABD2P6N5</accession>
<evidence type="ECO:0000313" key="4">
    <source>
        <dbReference type="Proteomes" id="UP001516400"/>
    </source>
</evidence>
<sequence>MTKSTESLETIELEEISTESLSIGPLPPMAPIGAVEATSEYYDEEEYNFSEVPEFQHATKIIEEPQENLKERTNVLEFNNIEIITFRGAETFLPPKTNFPIENEAINSIENLEEITFRPFEKFPPVSKQRESEYAETVSGNSREENSQLQNSKSYHKTFTEISRRSSESPLIEIKVHRPNEEVLERITKISIPTTYLKTSLIAKDEENIMYALTEKSQKFSASKDHIEVATKPRLEGEKSTKIIVGDLIKTESYDHRSMAIPFNEYLEEIPLGDIQRPDSNQFKTTTFAIEGEFKELSSTRMNDWLEYIEAPLNESSREDSDASLKEPDNLGKVDENILIHSAQNLHSLNSKFLESRKLSKWRRKRRNSKDLFNLPKKPSPWIELGETPSEFKMISLNSSVPSEIEFKILEGQTTEIANAIEEVLTNENVLEAPASIEISTILPQLEIIGGVNPIESSTEEPELLTTWEIFSRTSEINSKIDQLTVIAPTEKKTPKTPSNIEDLIELEKNIEEHKALGSDLPFLPTTQKKTKPDTFHMIHPSTQNTHEIENILKLQNDLELSETISRHSNNFQTANYADTRATSMASIERINTDISEEKVKLNKFEHKIENSKKLKIHPTEDTELYNNSLRAIHVEYSTKENTADIRNLIELQYDLESATESSSVFFVALNVTPDTYTDREIDKANVSNIFSEYNWRSNTFISIEKTTESLEKIESILKNEEDLEKIGITYGEHTSSPSKSDFRHEIFSETIHQMNVADSSIISESITTPSNQFDNGVNVESGSKIFKSYEYSLSSTSFYTEKLLEDERNIEELLEQQTLFIEEAQISSSMKSSQEKDKSTPQNLVTTALGVSILFIPSSLHQEDFSPSIYLDSSFSESSTATSDIKELFFTPLYPSDVMFSREHTSSKISEITTISRPLLTANMAELKNVQTSQEEFDSNLHHLPDKSIETSTLCEICDSSTHSRSEYITGESYNQKYEETNRNNMREEEFDSNLFYLPESHQTSTVCEICDEAINTVEEKEESTATPRELLFSEHDRRLKEEEDFDSNMFNIAEQNRETSTICEICDKTKSHNSFTSIEHTTVIKEEFTRTIANIALNEESTTIQNGKEEPFNNMLHIPENYSQETSTICEICSTEEEVRIKEISMTTAELLQQAVTTTETFLRSNEAITATYIYEATAVEKSIATEDEMMRSPENLNTVTDKGIEAAKHIEEKLEQMMKFGVMEITTIFHTFSSMNSAKEMEPLEITTHAMSSLYANMFSNQTENAETKSQLNEKLLKYDETKSTWSTEHTSFISTERTNLQSNTTRKIAETFATLEDLTKTTKHFTNQRVQSESSVEKTSFEVVSKSPEESWTIENKEHLSSNTKVHEKTSTEITDMSQITNIQQFPSVKLLTEIVLKIGDSTMATNVYNTEIPISKTAMESTTGTYGTFSMTKITSKFDERTTGTNTNLEGESVTQSISPITIESENVTEEKRIDKPTEMKKVYESASILFTDEYTTSRTGAHEQSVIASDEIVADTPFYTEEIIRTVNHQSSEESAITLSSNILNEKIEEVERLVNNLITSTLPSVHQLITGEMRLAKNDTVDLLEQELQELQQGFEKMIETTMSSEDLVKGIGDLISTTRQNETEAEKNNEFYLSKIIVESSSVPTSSFEKTTQGTSKHIKSTLATTEVGESTSLEKIVLSPTKLYETSSTSPRRMFLKTEGVNSAFTYTNSITPVVSLVQPTENEPLEESSFTLTENKDENIITSEIYTETFASLLNSRTTGKVDERVTEISITIKEPLTMLTTVTIMIESLASFGEERIVDSSENKKKDKSTSEIFREAYISSTTGTKEESVIISVEDMTETPFYTEEVTQMVKNIFSNQETETISSPNISDNKIEEVVEIVDSNLTTAYPSAEQLITAEVGVVEEEKNNYLEQELQELQDEFKRILSTTMSAEDLLNSNGYLILSTNKLETVDKEGSSSFPAIILESSPSVIHTSEETNKGITEIYDESLKTKEFSGSTALDIILSPTHFFETISTITSAEMIQETERIISAITQTNSITSMKFVQQSTETELSEEISFFSTENIGGNNTSSEISTRPIASLINTSSSTRVTNIMGEHTTEINTGIEEMSTIRITVPNINESPTSAGEKGIEDKYESTSGIFKEAHSSSTTAAQEQNIIISGGAITETPFYTEGMIQTVNPILSSERTDITLMPNILNDKMDEVIQVVNSILTSTSPLVSQLITNEVEVAENEEDLLERELQELQNDFKQMLSTTMSAEDLVNGIQDLISSSTKHQTEEEGGGTSFSETSLESIHTTHETFSELNMTPIFTNMIVTVGHELLNKEMKITTNTLNKNLEDFDKLVHDLLSSTISSLNELETTNTEFGPSNPEDEDLAELENDLRKLLNNTLSFEDSSEVYEEEISTRNELDHSNKLEEQHSSQSFDANMEISTTEFEESSILLHVSSTMQVLSSEELIPKVVSETSEKHATDEVEISTDLKTLSIQNLPTTLEADTNLVSSFSTISTESKKSDVTFTQVNETTHINFEEQTEGDMKNKMSSIPILTTLFLSLVTSTSQYSEESKTIKGQYDVTSHNSNIPKCLIVFLSGENTNQICLPLNGTKWVPSESAFISGIEITTSSLISIGSEYSSEKTTTTNEIETVQRNVTQNIELVTPTTGGANITSVISEAVTEINMVNNFVEGGCTEADFENNNNCFCMLDLTVDHIIEGLGSNNSSTFNVKCSNFLKVERGLIIHNQTQLDVKRTKRSYLYMRYLNRQRRELVEYNRIDEVLANELTAKSTDMIAYAALESTASLPCIYKDEMVEKEHFMKYVWTSTGDKSIMCKF</sequence>
<evidence type="ECO:0000256" key="1">
    <source>
        <dbReference type="SAM" id="Coils"/>
    </source>
</evidence>
<dbReference type="Proteomes" id="UP001516400">
    <property type="component" value="Unassembled WGS sequence"/>
</dbReference>
<name>A0ABD2P6N5_9CUCU</name>
<keyword evidence="1" id="KW-0175">Coiled coil</keyword>
<evidence type="ECO:0000256" key="2">
    <source>
        <dbReference type="SAM" id="MobiDB-lite"/>
    </source>
</evidence>
<gene>
    <name evidence="3" type="ORF">HHI36_001104</name>
</gene>
<proteinExistence type="predicted"/>
<protein>
    <submittedName>
        <fullName evidence="3">Uncharacterized protein</fullName>
    </submittedName>
</protein>
<keyword evidence="4" id="KW-1185">Reference proteome</keyword>
<organism evidence="3 4">
    <name type="scientific">Cryptolaemus montrouzieri</name>
    <dbReference type="NCBI Taxonomy" id="559131"/>
    <lineage>
        <taxon>Eukaryota</taxon>
        <taxon>Metazoa</taxon>
        <taxon>Ecdysozoa</taxon>
        <taxon>Arthropoda</taxon>
        <taxon>Hexapoda</taxon>
        <taxon>Insecta</taxon>
        <taxon>Pterygota</taxon>
        <taxon>Neoptera</taxon>
        <taxon>Endopterygota</taxon>
        <taxon>Coleoptera</taxon>
        <taxon>Polyphaga</taxon>
        <taxon>Cucujiformia</taxon>
        <taxon>Coccinelloidea</taxon>
        <taxon>Coccinellidae</taxon>
        <taxon>Scymninae</taxon>
        <taxon>Scymnini</taxon>
        <taxon>Cryptolaemus</taxon>
    </lineage>
</organism>
<reference evidence="3 4" key="1">
    <citation type="journal article" date="2021" name="BMC Biol.">
        <title>Horizontally acquired antibacterial genes associated with adaptive radiation of ladybird beetles.</title>
        <authorList>
            <person name="Li H.S."/>
            <person name="Tang X.F."/>
            <person name="Huang Y.H."/>
            <person name="Xu Z.Y."/>
            <person name="Chen M.L."/>
            <person name="Du X.Y."/>
            <person name="Qiu B.Y."/>
            <person name="Chen P.T."/>
            <person name="Zhang W."/>
            <person name="Slipinski A."/>
            <person name="Escalona H.E."/>
            <person name="Waterhouse R.M."/>
            <person name="Zwick A."/>
            <person name="Pang H."/>
        </authorList>
    </citation>
    <scope>NUCLEOTIDE SEQUENCE [LARGE SCALE GENOMIC DNA]</scope>
    <source>
        <strain evidence="3">SYSU2018</strain>
    </source>
</reference>
<feature type="coiled-coil region" evidence="1">
    <location>
        <begin position="588"/>
        <end position="615"/>
    </location>
</feature>
<feature type="region of interest" description="Disordered" evidence="2">
    <location>
        <begin position="126"/>
        <end position="155"/>
    </location>
</feature>
<dbReference type="EMBL" id="JABFTP020000185">
    <property type="protein sequence ID" value="KAL3286604.1"/>
    <property type="molecule type" value="Genomic_DNA"/>
</dbReference>
<feature type="coiled-coil region" evidence="1">
    <location>
        <begin position="1911"/>
        <end position="1938"/>
    </location>
</feature>
<evidence type="ECO:0000313" key="3">
    <source>
        <dbReference type="EMBL" id="KAL3286604.1"/>
    </source>
</evidence>
<feature type="compositionally biased region" description="Basic and acidic residues" evidence="2">
    <location>
        <begin position="2413"/>
        <end position="2429"/>
    </location>
</feature>
<feature type="coiled-coil region" evidence="1">
    <location>
        <begin position="2230"/>
        <end position="2264"/>
    </location>
</feature>
<feature type="region of interest" description="Disordered" evidence="2">
    <location>
        <begin position="2282"/>
        <end position="2301"/>
    </location>
</feature>
<comment type="caution">
    <text evidence="3">The sequence shown here is derived from an EMBL/GenBank/DDBJ whole genome shotgun (WGS) entry which is preliminary data.</text>
</comment>
<feature type="coiled-coil region" evidence="1">
    <location>
        <begin position="1581"/>
        <end position="1608"/>
    </location>
</feature>